<feature type="domain" description="GFO/IDH/MocA-like oxidoreductase" evidence="4">
    <location>
        <begin position="131"/>
        <end position="246"/>
    </location>
</feature>
<comment type="similarity">
    <text evidence="1">Belongs to the Gfo/Idh/MocA family.</text>
</comment>
<evidence type="ECO:0000259" key="4">
    <source>
        <dbReference type="Pfam" id="PF22725"/>
    </source>
</evidence>
<dbReference type="EMBL" id="LT899436">
    <property type="protein sequence ID" value="SNR14322.1"/>
    <property type="molecule type" value="Genomic_DNA"/>
</dbReference>
<dbReference type="OrthoDB" id="9815825at2"/>
<dbReference type="Pfam" id="PF01408">
    <property type="entry name" value="GFO_IDH_MocA"/>
    <property type="match status" value="1"/>
</dbReference>
<dbReference type="Gene3D" id="3.40.50.720">
    <property type="entry name" value="NAD(P)-binding Rossmann-like Domain"/>
    <property type="match status" value="1"/>
</dbReference>
<keyword evidence="2" id="KW-0560">Oxidoreductase</keyword>
<keyword evidence="6" id="KW-1185">Reference proteome</keyword>
<feature type="domain" description="Gfo/Idh/MocA-like oxidoreductase N-terminal" evidence="3">
    <location>
        <begin position="5"/>
        <end position="121"/>
    </location>
</feature>
<dbReference type="RefSeq" id="WP_095069187.1">
    <property type="nucleotide sequence ID" value="NZ_LT899436.1"/>
</dbReference>
<reference evidence="5 6" key="1">
    <citation type="submission" date="2017-07" db="EMBL/GenBank/DDBJ databases">
        <authorList>
            <person name="Sun Z.S."/>
            <person name="Albrecht U."/>
            <person name="Echele G."/>
            <person name="Lee C.C."/>
        </authorList>
    </citation>
    <scope>NUCLEOTIDE SEQUENCE [LARGE SCALE GENOMIC DNA]</scope>
    <source>
        <strain evidence="6">type strain: KCTC 22618</strain>
    </source>
</reference>
<sequence>MKKYNWAILGCGWIAEIFAGDLKMLDNAVLYATASRNIEKAEKFASQFGFQKAYGSYKEMLEDENVDIVYIATPHTFHCEHTLLSLQHKKAVLCEKAFAINETEVQAMISASKKQNTFLMEAFWTRLVPTFQKVLSIIKSKELGELKVVQSDFMFHGAYNPNSRLYNLDLGGGALLDIGIYPVFTALQTLGVPDNIIANAIKSPTGSDEHIDVVFEYENQKRAYLRAGFTCDAPNYSIFHFEKGTVQISREMNCPILIKTEDGIQELKEDDGKGFGYYFEAAHVMECLDKGLIESPILSNDFSLELIQTLDKIRKTIDLIYPNHDGINRSI</sequence>
<proteinExistence type="inferred from homology"/>
<name>A0A238U5E6_9FLAO</name>
<dbReference type="SUPFAM" id="SSF55347">
    <property type="entry name" value="Glyceraldehyde-3-phosphate dehydrogenase-like, C-terminal domain"/>
    <property type="match status" value="1"/>
</dbReference>
<dbReference type="KEGG" id="tje:TJEJU_0541"/>
<dbReference type="SUPFAM" id="SSF51735">
    <property type="entry name" value="NAD(P)-binding Rossmann-fold domains"/>
    <property type="match status" value="1"/>
</dbReference>
<dbReference type="InterPro" id="IPR050984">
    <property type="entry name" value="Gfo/Idh/MocA_domain"/>
</dbReference>
<accession>A0A238U5E6</accession>
<dbReference type="Gene3D" id="3.30.360.10">
    <property type="entry name" value="Dihydrodipicolinate Reductase, domain 2"/>
    <property type="match status" value="1"/>
</dbReference>
<dbReference type="GO" id="GO:0016491">
    <property type="term" value="F:oxidoreductase activity"/>
    <property type="evidence" value="ECO:0007669"/>
    <property type="project" value="UniProtKB-KW"/>
</dbReference>
<dbReference type="AlphaFoldDB" id="A0A238U5E6"/>
<dbReference type="InterPro" id="IPR036291">
    <property type="entry name" value="NAD(P)-bd_dom_sf"/>
</dbReference>
<dbReference type="PANTHER" id="PTHR22604:SF105">
    <property type="entry name" value="TRANS-1,2-DIHYDROBENZENE-1,2-DIOL DEHYDROGENASE"/>
    <property type="match status" value="1"/>
</dbReference>
<dbReference type="InterPro" id="IPR055170">
    <property type="entry name" value="GFO_IDH_MocA-like_dom"/>
</dbReference>
<dbReference type="Pfam" id="PF22725">
    <property type="entry name" value="GFO_IDH_MocA_C3"/>
    <property type="match status" value="1"/>
</dbReference>
<evidence type="ECO:0000256" key="1">
    <source>
        <dbReference type="ARBA" id="ARBA00010928"/>
    </source>
</evidence>
<dbReference type="InterPro" id="IPR000683">
    <property type="entry name" value="Gfo/Idh/MocA-like_OxRdtase_N"/>
</dbReference>
<dbReference type="Proteomes" id="UP000215214">
    <property type="component" value="Chromosome TJEJU"/>
</dbReference>
<evidence type="ECO:0000313" key="5">
    <source>
        <dbReference type="EMBL" id="SNR14322.1"/>
    </source>
</evidence>
<protein>
    <submittedName>
        <fullName evidence="5">Dehydrogenase/oxidoreductase, NADB Rossmann superfamily protein</fullName>
    </submittedName>
</protein>
<evidence type="ECO:0000256" key="2">
    <source>
        <dbReference type="ARBA" id="ARBA00023002"/>
    </source>
</evidence>
<evidence type="ECO:0000313" key="6">
    <source>
        <dbReference type="Proteomes" id="UP000215214"/>
    </source>
</evidence>
<evidence type="ECO:0000259" key="3">
    <source>
        <dbReference type="Pfam" id="PF01408"/>
    </source>
</evidence>
<organism evidence="5 6">
    <name type="scientific">Tenacibaculum jejuense</name>
    <dbReference type="NCBI Taxonomy" id="584609"/>
    <lineage>
        <taxon>Bacteria</taxon>
        <taxon>Pseudomonadati</taxon>
        <taxon>Bacteroidota</taxon>
        <taxon>Flavobacteriia</taxon>
        <taxon>Flavobacteriales</taxon>
        <taxon>Flavobacteriaceae</taxon>
        <taxon>Tenacibaculum</taxon>
    </lineage>
</organism>
<dbReference type="GO" id="GO:0000166">
    <property type="term" value="F:nucleotide binding"/>
    <property type="evidence" value="ECO:0007669"/>
    <property type="project" value="InterPro"/>
</dbReference>
<gene>
    <name evidence="5" type="ORF">TJEJU_0541</name>
</gene>
<dbReference type="PANTHER" id="PTHR22604">
    <property type="entry name" value="OXIDOREDUCTASES"/>
    <property type="match status" value="1"/>
</dbReference>